<protein>
    <recommendedName>
        <fullName evidence="1">ATP-dependent DNA helicase</fullName>
        <ecNumber evidence="1">5.6.2.3</ecNumber>
    </recommendedName>
</protein>
<dbReference type="PANTHER" id="PTHR47642:SF5">
    <property type="entry name" value="ATP-DEPENDENT DNA HELICASE"/>
    <property type="match status" value="1"/>
</dbReference>
<feature type="region of interest" description="Disordered" evidence="2">
    <location>
        <begin position="1"/>
        <end position="59"/>
    </location>
</feature>
<keyword evidence="1" id="KW-0233">DNA recombination</keyword>
<evidence type="ECO:0000259" key="3">
    <source>
        <dbReference type="SMART" id="SM00382"/>
    </source>
</evidence>
<dbReference type="CDD" id="cd18809">
    <property type="entry name" value="SF1_C_RecD"/>
    <property type="match status" value="1"/>
</dbReference>
<comment type="caution">
    <text evidence="4">The sequence shown here is derived from an EMBL/GenBank/DDBJ whole genome shotgun (WGS) entry which is preliminary data.</text>
</comment>
<evidence type="ECO:0000256" key="1">
    <source>
        <dbReference type="RuleBase" id="RU363044"/>
    </source>
</evidence>
<keyword evidence="1" id="KW-0227">DNA damage</keyword>
<dbReference type="EC" id="5.6.2.3" evidence="1"/>
<name>A0ABQ6MJ71_9STRA</name>
<comment type="similarity">
    <text evidence="1">Belongs to the helicase family.</text>
</comment>
<feature type="compositionally biased region" description="Acidic residues" evidence="2">
    <location>
        <begin position="510"/>
        <end position="519"/>
    </location>
</feature>
<dbReference type="InterPro" id="IPR027417">
    <property type="entry name" value="P-loop_NTPase"/>
</dbReference>
<accession>A0ABQ6MJ71</accession>
<feature type="region of interest" description="Disordered" evidence="2">
    <location>
        <begin position="496"/>
        <end position="521"/>
    </location>
</feature>
<keyword evidence="5" id="KW-1185">Reference proteome</keyword>
<gene>
    <name evidence="4" type="ORF">TeGR_g1777</name>
</gene>
<dbReference type="InterPro" id="IPR010285">
    <property type="entry name" value="DNA_helicase_pif1-like_DEAD"/>
</dbReference>
<dbReference type="SMART" id="SM00382">
    <property type="entry name" value="AAA"/>
    <property type="match status" value="1"/>
</dbReference>
<dbReference type="InterPro" id="IPR051055">
    <property type="entry name" value="PIF1_helicase"/>
</dbReference>
<sequence>MGFKTLELAELERDKARARQQRARQEDSGEESGDDLPQTQAREVFEEVEEDDEGEYDDDATMNLLSQQAEDMELSQGEDGDETVAIRWAPITQSFSSQDFMDVEEPDAKKPTLSADQQRAVDIAVSGRHLFFTGVAGAGKSFTLERIIGALRAQGKRVAVTATTGVAATVINGRTVHSWAGVRLGLQDLGFFLTMFNDKQHRNVRRRWLETDVLVIDEVSMLTVKLFEKLEAIGRGMRAGKRGTQLDLFGNRCEFGGIQLIMSGDFAQLPPVGSKRLLFESRVFQDMFPMAPSNCVLLRKSFRQVGDDGLKGVLDEIRLGNVSETGRRLLNECQFTTFGKEEEERCAYLYAFNKDVERRNRERLQELKQKTGGEIVTMASRDVIEDDQPKPFPWPSDAWPQELQVAVDARVMLLYNVDVERKLANGSRGTVVGFVRRGETVAVEMYGPVQRGEDAEKRVGVTVSFDPVEKGESEVVETIFHCPFVVSKVLRPEDEGEKGDEIVTMTGSESGEESEEEREGETLATRYQFPLRLAWAMTIHKAQGQSCPYLEVNLNGCGMNAGQAYTALSRATSAKTMRVKSFHKVIEQVRADPRVINFLRQLERL</sequence>
<keyword evidence="1" id="KW-0547">Nucleotide-binding</keyword>
<keyword evidence="1" id="KW-0378">Hydrolase</keyword>
<dbReference type="Proteomes" id="UP001165060">
    <property type="component" value="Unassembled WGS sequence"/>
</dbReference>
<comment type="catalytic activity">
    <reaction evidence="1">
        <text>ATP + H2O = ADP + phosphate + H(+)</text>
        <dbReference type="Rhea" id="RHEA:13065"/>
        <dbReference type="ChEBI" id="CHEBI:15377"/>
        <dbReference type="ChEBI" id="CHEBI:15378"/>
        <dbReference type="ChEBI" id="CHEBI:30616"/>
        <dbReference type="ChEBI" id="CHEBI:43474"/>
        <dbReference type="ChEBI" id="CHEBI:456216"/>
        <dbReference type="EC" id="5.6.2.3"/>
    </reaction>
</comment>
<evidence type="ECO:0000313" key="5">
    <source>
        <dbReference type="Proteomes" id="UP001165060"/>
    </source>
</evidence>
<evidence type="ECO:0000313" key="4">
    <source>
        <dbReference type="EMBL" id="GMI26877.1"/>
    </source>
</evidence>
<feature type="domain" description="AAA+ ATPase" evidence="3">
    <location>
        <begin position="126"/>
        <end position="288"/>
    </location>
</feature>
<dbReference type="SUPFAM" id="SSF52540">
    <property type="entry name" value="P-loop containing nucleoside triphosphate hydrolases"/>
    <property type="match status" value="2"/>
</dbReference>
<dbReference type="Gene3D" id="3.40.50.300">
    <property type="entry name" value="P-loop containing nucleotide triphosphate hydrolases"/>
    <property type="match status" value="1"/>
</dbReference>
<organism evidence="4 5">
    <name type="scientific">Tetraparma gracilis</name>
    <dbReference type="NCBI Taxonomy" id="2962635"/>
    <lineage>
        <taxon>Eukaryota</taxon>
        <taxon>Sar</taxon>
        <taxon>Stramenopiles</taxon>
        <taxon>Ochrophyta</taxon>
        <taxon>Bolidophyceae</taxon>
        <taxon>Parmales</taxon>
        <taxon>Triparmaceae</taxon>
        <taxon>Tetraparma</taxon>
    </lineage>
</organism>
<comment type="cofactor">
    <cofactor evidence="1">
        <name>Mg(2+)</name>
        <dbReference type="ChEBI" id="CHEBI:18420"/>
    </cofactor>
</comment>
<dbReference type="EMBL" id="BRYB01000279">
    <property type="protein sequence ID" value="GMI26877.1"/>
    <property type="molecule type" value="Genomic_DNA"/>
</dbReference>
<dbReference type="Pfam" id="PF05970">
    <property type="entry name" value="PIF1"/>
    <property type="match status" value="1"/>
</dbReference>
<dbReference type="InterPro" id="IPR003593">
    <property type="entry name" value="AAA+_ATPase"/>
</dbReference>
<feature type="compositionally biased region" description="Basic and acidic residues" evidence="2">
    <location>
        <begin position="10"/>
        <end position="27"/>
    </location>
</feature>
<keyword evidence="1" id="KW-0347">Helicase</keyword>
<evidence type="ECO:0000256" key="2">
    <source>
        <dbReference type="SAM" id="MobiDB-lite"/>
    </source>
</evidence>
<dbReference type="PANTHER" id="PTHR47642">
    <property type="entry name" value="ATP-DEPENDENT DNA HELICASE"/>
    <property type="match status" value="1"/>
</dbReference>
<dbReference type="CDD" id="cd18037">
    <property type="entry name" value="DEXSc_Pif1_like"/>
    <property type="match status" value="1"/>
</dbReference>
<feature type="compositionally biased region" description="Acidic residues" evidence="2">
    <location>
        <begin position="46"/>
        <end position="59"/>
    </location>
</feature>
<keyword evidence="1" id="KW-0234">DNA repair</keyword>
<proteinExistence type="inferred from homology"/>
<keyword evidence="1" id="KW-0067">ATP-binding</keyword>
<reference evidence="4 5" key="1">
    <citation type="journal article" date="2023" name="Commun. Biol.">
        <title>Genome analysis of Parmales, the sister group of diatoms, reveals the evolutionary specialization of diatoms from phago-mixotrophs to photoautotrophs.</title>
        <authorList>
            <person name="Ban H."/>
            <person name="Sato S."/>
            <person name="Yoshikawa S."/>
            <person name="Yamada K."/>
            <person name="Nakamura Y."/>
            <person name="Ichinomiya M."/>
            <person name="Sato N."/>
            <person name="Blanc-Mathieu R."/>
            <person name="Endo H."/>
            <person name="Kuwata A."/>
            <person name="Ogata H."/>
        </authorList>
    </citation>
    <scope>NUCLEOTIDE SEQUENCE [LARGE SCALE GENOMIC DNA]</scope>
</reference>